<accession>A0ABU9D5C6</accession>
<feature type="domain" description="Dynamin N-terminal" evidence="6">
    <location>
        <begin position="74"/>
        <end position="247"/>
    </location>
</feature>
<dbReference type="PANTHER" id="PTHR10465">
    <property type="entry name" value="TRANSMEMBRANE GTPASE FZO1"/>
    <property type="match status" value="1"/>
</dbReference>
<dbReference type="Gene3D" id="3.40.50.300">
    <property type="entry name" value="P-loop containing nucleotide triphosphate hydrolases"/>
    <property type="match status" value="1"/>
</dbReference>
<organism evidence="7 8">
    <name type="scientific">Thermithiobacillus plumbiphilus</name>
    <dbReference type="NCBI Taxonomy" id="1729899"/>
    <lineage>
        <taxon>Bacteria</taxon>
        <taxon>Pseudomonadati</taxon>
        <taxon>Pseudomonadota</taxon>
        <taxon>Acidithiobacillia</taxon>
        <taxon>Acidithiobacillales</taxon>
        <taxon>Thermithiobacillaceae</taxon>
        <taxon>Thermithiobacillus</taxon>
    </lineage>
</organism>
<dbReference type="RefSeq" id="WP_341369824.1">
    <property type="nucleotide sequence ID" value="NZ_JBBPCO010000002.1"/>
</dbReference>
<sequence>MHASEAPISGDYQRKFEELRDGVIAYEHWLQGVVTENMLDGKAVLPEEALKNLRKGGQYLRDYVRQAQDKRFDIAVLGQMNVGKSTLLNALFLDRPVLPEDAVACTARLTFIEHGEKENAQVEVSDYRSVPGARRHDQSGNQGRLDVSLDHLKDYLSADGGYTAYTEEVRIQLPNFLDPWVRIVDTPGLFDPVAERSALTSEYAHQASAVVLILHAGQPFSREDSDFIRKHLLDTPLDRIIIVINKVDDLAPVDRDRVRAYVENILQDMSRYLQEDRLAEVNTDAVLRALREAPVLPCAGLLGLYAKTPDTLQDREFHRRRWASKYTIDLDDPAACWQESGLPQLQSQLKAYVSGRDTKDNLRRLADAGSNTLAKAHEKIEYKLGLLTLGLQEANRSRPELDQMLEDLRKLSVELVSKNDIFQMKLRAVIQSERKKTTDKCRMKVEDTAQVMRIKCDDYIGRVGFFNQKEHVSKLNMEMEWRARGCLPELKNIFDDSVAFLQDRIPSLFKEHLEEMGGLVRSHASTKFSDFFLRRMRYMEAADTAALKSSVKQLQPASRWKAFWGSTMRSHLTDEAGQIVPSWERSLIEGVNQSLDEYEDHITGEYIEPAIGELKRIVEEYKDQIQSTLKSKENEATDLETLKTWNNAAMQVLMRWRGDLAAIQESWALNKGGS</sequence>
<dbReference type="Pfam" id="PF00350">
    <property type="entry name" value="Dynamin_N"/>
    <property type="match status" value="1"/>
</dbReference>
<evidence type="ECO:0000256" key="2">
    <source>
        <dbReference type="ARBA" id="ARBA00022741"/>
    </source>
</evidence>
<keyword evidence="8" id="KW-1185">Reference proteome</keyword>
<keyword evidence="5" id="KW-0472">Membrane</keyword>
<reference evidence="7 8" key="1">
    <citation type="submission" date="2024-04" db="EMBL/GenBank/DDBJ databases">
        <authorList>
            <person name="Abashina T."/>
            <person name="Shaikin A."/>
        </authorList>
    </citation>
    <scope>NUCLEOTIDE SEQUENCE [LARGE SCALE GENOMIC DNA]</scope>
    <source>
        <strain evidence="7 8">AAFK</strain>
    </source>
</reference>
<dbReference type="InterPro" id="IPR045063">
    <property type="entry name" value="Dynamin_N"/>
</dbReference>
<proteinExistence type="predicted"/>
<name>A0ABU9D5C6_9PROT</name>
<evidence type="ECO:0000256" key="4">
    <source>
        <dbReference type="ARBA" id="ARBA00023134"/>
    </source>
</evidence>
<dbReference type="InterPro" id="IPR027094">
    <property type="entry name" value="Mitofusin_fam"/>
</dbReference>
<comment type="caution">
    <text evidence="7">The sequence shown here is derived from an EMBL/GenBank/DDBJ whole genome shotgun (WGS) entry which is preliminary data.</text>
</comment>
<evidence type="ECO:0000259" key="6">
    <source>
        <dbReference type="Pfam" id="PF00350"/>
    </source>
</evidence>
<dbReference type="Proteomes" id="UP001446205">
    <property type="component" value="Unassembled WGS sequence"/>
</dbReference>
<evidence type="ECO:0000256" key="5">
    <source>
        <dbReference type="ARBA" id="ARBA00023136"/>
    </source>
</evidence>
<dbReference type="InterPro" id="IPR027417">
    <property type="entry name" value="P-loop_NTPase"/>
</dbReference>
<gene>
    <name evidence="7" type="ORF">WOB96_03165</name>
</gene>
<evidence type="ECO:0000313" key="7">
    <source>
        <dbReference type="EMBL" id="MEK8088759.1"/>
    </source>
</evidence>
<dbReference type="PANTHER" id="PTHR10465:SF0">
    <property type="entry name" value="SARCALUMENIN"/>
    <property type="match status" value="1"/>
</dbReference>
<keyword evidence="2" id="KW-0547">Nucleotide-binding</keyword>
<evidence type="ECO:0000256" key="3">
    <source>
        <dbReference type="ARBA" id="ARBA00022801"/>
    </source>
</evidence>
<dbReference type="SUPFAM" id="SSF52540">
    <property type="entry name" value="P-loop containing nucleoside triphosphate hydrolases"/>
    <property type="match status" value="1"/>
</dbReference>
<protein>
    <submittedName>
        <fullName evidence="7">Dynamin family protein</fullName>
    </submittedName>
</protein>
<keyword evidence="3" id="KW-0378">Hydrolase</keyword>
<evidence type="ECO:0000313" key="8">
    <source>
        <dbReference type="Proteomes" id="UP001446205"/>
    </source>
</evidence>
<evidence type="ECO:0000256" key="1">
    <source>
        <dbReference type="ARBA" id="ARBA00004370"/>
    </source>
</evidence>
<comment type="subcellular location">
    <subcellularLocation>
        <location evidence="1">Membrane</location>
    </subcellularLocation>
</comment>
<keyword evidence="4" id="KW-0342">GTP-binding</keyword>
<dbReference type="EMBL" id="JBBPCO010000002">
    <property type="protein sequence ID" value="MEK8088759.1"/>
    <property type="molecule type" value="Genomic_DNA"/>
</dbReference>